<protein>
    <recommendedName>
        <fullName evidence="1">NADP-dependent oxidoreductase domain-containing protein</fullName>
    </recommendedName>
</protein>
<gene>
    <name evidence="2" type="ORF">F3Y22_tig00110931pilonHSYRG00088</name>
</gene>
<sequence>MHWPFRTKPGTRGWDPENMAPPCLPETWAAMESLYTSGKARAIGVSNFSTKKLQDLLKYAKVPPAVNQVECHPVWQQPGLHELCKSTDVHLSV</sequence>
<dbReference type="PROSITE" id="PS00062">
    <property type="entry name" value="ALDOKETO_REDUCTASE_2"/>
    <property type="match status" value="1"/>
</dbReference>
<keyword evidence="3" id="KW-1185">Reference proteome</keyword>
<dbReference type="Proteomes" id="UP000436088">
    <property type="component" value="Unassembled WGS sequence"/>
</dbReference>
<dbReference type="InterPro" id="IPR036812">
    <property type="entry name" value="NAD(P)_OxRdtase_dom_sf"/>
</dbReference>
<feature type="domain" description="NADP-dependent oxidoreductase" evidence="1">
    <location>
        <begin position="1"/>
        <end position="91"/>
    </location>
</feature>
<proteinExistence type="predicted"/>
<dbReference type="InterPro" id="IPR018170">
    <property type="entry name" value="Aldo/ket_reductase_CS"/>
</dbReference>
<comment type="caution">
    <text evidence="2">The sequence shown here is derived from an EMBL/GenBank/DDBJ whole genome shotgun (WGS) entry which is preliminary data.</text>
</comment>
<name>A0A6A2ZCW2_HIBSY</name>
<dbReference type="EMBL" id="VEPZ02001167">
    <property type="protein sequence ID" value="KAE8689788.1"/>
    <property type="molecule type" value="Genomic_DNA"/>
</dbReference>
<dbReference type="SUPFAM" id="SSF51430">
    <property type="entry name" value="NAD(P)-linked oxidoreductase"/>
    <property type="match status" value="1"/>
</dbReference>
<dbReference type="Pfam" id="PF00248">
    <property type="entry name" value="Aldo_ket_red"/>
    <property type="match status" value="1"/>
</dbReference>
<dbReference type="PANTHER" id="PTHR11732">
    <property type="entry name" value="ALDO/KETO REDUCTASE"/>
    <property type="match status" value="1"/>
</dbReference>
<dbReference type="GO" id="GO:0016491">
    <property type="term" value="F:oxidoreductase activity"/>
    <property type="evidence" value="ECO:0007669"/>
    <property type="project" value="InterPro"/>
</dbReference>
<evidence type="ECO:0000259" key="1">
    <source>
        <dbReference type="Pfam" id="PF00248"/>
    </source>
</evidence>
<evidence type="ECO:0000313" key="3">
    <source>
        <dbReference type="Proteomes" id="UP000436088"/>
    </source>
</evidence>
<organism evidence="2 3">
    <name type="scientific">Hibiscus syriacus</name>
    <name type="common">Rose of Sharon</name>
    <dbReference type="NCBI Taxonomy" id="106335"/>
    <lineage>
        <taxon>Eukaryota</taxon>
        <taxon>Viridiplantae</taxon>
        <taxon>Streptophyta</taxon>
        <taxon>Embryophyta</taxon>
        <taxon>Tracheophyta</taxon>
        <taxon>Spermatophyta</taxon>
        <taxon>Magnoliopsida</taxon>
        <taxon>eudicotyledons</taxon>
        <taxon>Gunneridae</taxon>
        <taxon>Pentapetalae</taxon>
        <taxon>rosids</taxon>
        <taxon>malvids</taxon>
        <taxon>Malvales</taxon>
        <taxon>Malvaceae</taxon>
        <taxon>Malvoideae</taxon>
        <taxon>Hibiscus</taxon>
    </lineage>
</organism>
<dbReference type="PRINTS" id="PR00069">
    <property type="entry name" value="ALDKETRDTASE"/>
</dbReference>
<evidence type="ECO:0000313" key="2">
    <source>
        <dbReference type="EMBL" id="KAE8689788.1"/>
    </source>
</evidence>
<dbReference type="AlphaFoldDB" id="A0A6A2ZCW2"/>
<dbReference type="InterPro" id="IPR023210">
    <property type="entry name" value="NADP_OxRdtase_dom"/>
</dbReference>
<dbReference type="Gene3D" id="3.20.20.100">
    <property type="entry name" value="NADP-dependent oxidoreductase domain"/>
    <property type="match status" value="1"/>
</dbReference>
<reference evidence="2" key="1">
    <citation type="submission" date="2019-09" db="EMBL/GenBank/DDBJ databases">
        <title>Draft genome information of white flower Hibiscus syriacus.</title>
        <authorList>
            <person name="Kim Y.-M."/>
        </authorList>
    </citation>
    <scope>NUCLEOTIDE SEQUENCE [LARGE SCALE GENOMIC DNA]</scope>
    <source>
        <strain evidence="2">YM2019G1</strain>
    </source>
</reference>
<accession>A0A6A2ZCW2</accession>
<dbReference type="InterPro" id="IPR020471">
    <property type="entry name" value="AKR"/>
</dbReference>